<proteinExistence type="predicted"/>
<dbReference type="Proteomes" id="UP000664032">
    <property type="component" value="Unassembled WGS sequence"/>
</dbReference>
<dbReference type="EMBL" id="JAFIQS020000003">
    <property type="protein sequence ID" value="KAH9484274.1"/>
    <property type="molecule type" value="Genomic_DNA"/>
</dbReference>
<comment type="caution">
    <text evidence="1">The sequence shown here is derived from an EMBL/GenBank/DDBJ whole genome shotgun (WGS) entry which is preliminary data.</text>
</comment>
<protein>
    <submittedName>
        <fullName evidence="1">Trafficking protein particle complex II-specific subunit 120</fullName>
    </submittedName>
</protein>
<organism evidence="1 2">
    <name type="scientific">Psilocybe cubensis</name>
    <name type="common">Psychedelic mushroom</name>
    <name type="synonym">Stropharia cubensis</name>
    <dbReference type="NCBI Taxonomy" id="181762"/>
    <lineage>
        <taxon>Eukaryota</taxon>
        <taxon>Fungi</taxon>
        <taxon>Dikarya</taxon>
        <taxon>Basidiomycota</taxon>
        <taxon>Agaricomycotina</taxon>
        <taxon>Agaricomycetes</taxon>
        <taxon>Agaricomycetidae</taxon>
        <taxon>Agaricales</taxon>
        <taxon>Agaricineae</taxon>
        <taxon>Strophariaceae</taxon>
        <taxon>Psilocybe</taxon>
    </lineage>
</organism>
<accession>A0ACB8H989</accession>
<reference evidence="1" key="1">
    <citation type="submission" date="2021-10" db="EMBL/GenBank/DDBJ databases">
        <title>Psilocybe cubensis genome.</title>
        <authorList>
            <person name="Mckernan K.J."/>
            <person name="Crawford S."/>
            <person name="Trippe A."/>
            <person name="Kane L.T."/>
            <person name="Mclaughlin S."/>
        </authorList>
    </citation>
    <scope>NUCLEOTIDE SEQUENCE</scope>
    <source>
        <strain evidence="1">MGC-MH-2018</strain>
    </source>
</reference>
<name>A0ACB8H989_PSICU</name>
<gene>
    <name evidence="1" type="ORF">JR316_0003755</name>
</gene>
<sequence>MDTHAFASLAHIRILLIPVGLIPRSSFDVYAEEIRSFDSIRLGEIPTDTRDGRAARFLPNPLSKGNILLSFPTHPPPQSHSLLSLVRPSHFPLAVIGVATCSQSESSKSLYSQFRSSLADIFPSGSTYPLVTNCFAFEDVEGTANLDPGETLPGLVTVPCIKNRKLHIGTLLGVLCSQILTEFGVLVQALETPLGNEYLNASLMPFLPPVAELPSSLNSFSRTESSPSINSHNSSPDISRSSFSLAAAPAIKRNASSANSSTARQSTLGVQAQKKRLSTIGTSSSHGRLYKMLGDFFLLSGRTEDATIWYNEAVQLFKSSHDPLWYACTLEGMATIAIIDAWSVGHGLNNSVTAVKEPWTDVSDRLQQAINLYQKTPAPDGEQMHSLLAYLFCGCVLRQTSLLFSVWSSKGWGPLAFTIMLQSGTKPQLPPTLLSDDRDQWLILERLSSITGISRASISSALSQLHGPWLLHLGQRERISILETMASFYSCLGYHRKEAYILREVLGCILDLMVCGREEDGFSQPTAQSAGLGIHNVHAGAGGNWGTVGVRLSESSAGNESVLRLLKYVCKVLGINLESVGLVEGTKSRESPNPPSLDDYDEDIIEELRQPCGWPELQVGVVREAVAVAEALPDFPTVAQFALSSLKTLQTVLTSGDQYHLYSTASRALVTARRRGDSRAVEYWSGRPIVSMSIAPLPAIRIPVEKPRSIQHKIGDLKPLVQGIVDPFLYNPRKATAGKEKSLVVKNEVLEFVITLQNPYIFDLELQELSLRQVLCTSGVAFESQPLRVVIPANTLHQVVLSGKATDTGTLTIRGCFVQAPGGVVREYILPLYTAQEEERISRKRRAINSENGRSKYAGLDYYHGTKQEKRSSKSPADASGPSFRFLECKVVPEQPLLRIRRSSITHGALMLYDGEKSSIRLTLENVSPITVDFLHCAFEDSTIEPAQKALAEGNLSVSDTYETEFNLIHKPVFSWDQDEAKTIAPNHILTLTVECYGKVGCNNGVIHISYSHAEDPNLHDSDVFYVRQVSYPLMVTVYHMLECNGMDLLQFPSYPLSLLRNNHPKNARMSSLHFEDDTGWCLFSIEVRNTYGSPFDVALIRTQHGESAASSTTTIPPGSVSRLVIPIKKILLEEEQLSKPIPTLSDRQFVLAQSSLSEADQRAQRELFWYREELFKCVRGRWHETGGTRSGELSFRTQRMTLPMLEVFRLEIARVSLSLGSSCDGTTQQQANRNGSRHYPKVNEFVELKATVSYYQDYKLITLVASSLVFTMELEANPSEYIIYEGVLNDLPVGRLESGESREITTSVCFLASGHFEISALVRGFGGATADSRVARAHITAILKDDP</sequence>
<evidence type="ECO:0000313" key="1">
    <source>
        <dbReference type="EMBL" id="KAH9484274.1"/>
    </source>
</evidence>
<keyword evidence="2" id="KW-1185">Reference proteome</keyword>
<evidence type="ECO:0000313" key="2">
    <source>
        <dbReference type="Proteomes" id="UP000664032"/>
    </source>
</evidence>